<dbReference type="CDD" id="cd06664">
    <property type="entry name" value="IscU_like"/>
    <property type="match status" value="1"/>
</dbReference>
<sequence length="147" mass="15844">MSDLLELYPPEIRDHARKPRNRRRLECVDATARGDNPLCGDRVEVFLRLEDGRIAEASFLGRGCDVSQASASMLTGAVGGLGSKAALDLSEKVREMARIGTVPDGERFEVLRSLAGAAKFPSRVKCATLAWVTLEAALRGGQEASSE</sequence>
<keyword evidence="3" id="KW-1185">Reference proteome</keyword>
<accession>A0ABT3NS17</accession>
<feature type="domain" description="NIF system FeS cluster assembly NifU N-terminal" evidence="1">
    <location>
        <begin position="8"/>
        <end position="104"/>
    </location>
</feature>
<evidence type="ECO:0000259" key="1">
    <source>
        <dbReference type="Pfam" id="PF01592"/>
    </source>
</evidence>
<dbReference type="SUPFAM" id="SSF82649">
    <property type="entry name" value="SufE/NifU"/>
    <property type="match status" value="1"/>
</dbReference>
<dbReference type="Pfam" id="PF01592">
    <property type="entry name" value="NifU_N"/>
    <property type="match status" value="1"/>
</dbReference>
<reference evidence="2 3" key="1">
    <citation type="submission" date="2022-10" db="EMBL/GenBank/DDBJ databases">
        <title>Roseococcus glaciei nov., sp. nov., isolated from glacier.</title>
        <authorList>
            <person name="Liu Q."/>
            <person name="Xin Y.-H."/>
        </authorList>
    </citation>
    <scope>NUCLEOTIDE SEQUENCE [LARGE SCALE GENOMIC DNA]</scope>
    <source>
        <strain evidence="2 3">MDT2-1-1</strain>
    </source>
</reference>
<dbReference type="InterPro" id="IPR002871">
    <property type="entry name" value="NIF_FeS_clus_asmbl_NifU_N"/>
</dbReference>
<organism evidence="2 3">
    <name type="scientific">Sabulicella glaciei</name>
    <dbReference type="NCBI Taxonomy" id="2984948"/>
    <lineage>
        <taxon>Bacteria</taxon>
        <taxon>Pseudomonadati</taxon>
        <taxon>Pseudomonadota</taxon>
        <taxon>Alphaproteobacteria</taxon>
        <taxon>Acetobacterales</taxon>
        <taxon>Acetobacteraceae</taxon>
        <taxon>Sabulicella</taxon>
    </lineage>
</organism>
<dbReference type="RefSeq" id="WP_301588753.1">
    <property type="nucleotide sequence ID" value="NZ_JAPFQI010000001.1"/>
</dbReference>
<gene>
    <name evidence="2" type="ORF">OF850_04900</name>
</gene>
<name>A0ABT3NS17_9PROT</name>
<dbReference type="Gene3D" id="3.90.1010.10">
    <property type="match status" value="1"/>
</dbReference>
<dbReference type="EMBL" id="JAPFQI010000001">
    <property type="protein sequence ID" value="MCW8084955.1"/>
    <property type="molecule type" value="Genomic_DNA"/>
</dbReference>
<proteinExistence type="predicted"/>
<dbReference type="NCBIfam" id="TIGR01994">
    <property type="entry name" value="SUF_scaf_2"/>
    <property type="match status" value="1"/>
</dbReference>
<comment type="caution">
    <text evidence="2">The sequence shown here is derived from an EMBL/GenBank/DDBJ whole genome shotgun (WGS) entry which is preliminary data.</text>
</comment>
<dbReference type="PANTHER" id="PTHR10093">
    <property type="entry name" value="IRON-SULFUR CLUSTER ASSEMBLY ENZYME NIFU HOMOLOG"/>
    <property type="match status" value="1"/>
</dbReference>
<evidence type="ECO:0000313" key="2">
    <source>
        <dbReference type="EMBL" id="MCW8084955.1"/>
    </source>
</evidence>
<evidence type="ECO:0000313" key="3">
    <source>
        <dbReference type="Proteomes" id="UP001526430"/>
    </source>
</evidence>
<dbReference type="Proteomes" id="UP001526430">
    <property type="component" value="Unassembled WGS sequence"/>
</dbReference>
<protein>
    <submittedName>
        <fullName evidence="2">SUF system NifU family Fe-S cluster assembly protein</fullName>
    </submittedName>
</protein>